<keyword evidence="3" id="KW-1185">Reference proteome</keyword>
<gene>
    <name evidence="2" type="ORF">WPS_06370</name>
</gene>
<organism evidence="2 3">
    <name type="scientific">Vulcanimicrobium alpinum</name>
    <dbReference type="NCBI Taxonomy" id="3016050"/>
    <lineage>
        <taxon>Bacteria</taxon>
        <taxon>Bacillati</taxon>
        <taxon>Vulcanimicrobiota</taxon>
        <taxon>Vulcanimicrobiia</taxon>
        <taxon>Vulcanimicrobiales</taxon>
        <taxon>Vulcanimicrobiaceae</taxon>
        <taxon>Vulcanimicrobium</taxon>
    </lineage>
</organism>
<dbReference type="RefSeq" id="WP_317996408.1">
    <property type="nucleotide sequence ID" value="NZ_AP025523.1"/>
</dbReference>
<feature type="domain" description="PilZ" evidence="1">
    <location>
        <begin position="5"/>
        <end position="100"/>
    </location>
</feature>
<reference evidence="2 3" key="1">
    <citation type="journal article" date="2022" name="ISME Commun">
        <title>Vulcanimicrobium alpinus gen. nov. sp. nov., the first cultivated representative of the candidate phylum 'Eremiobacterota', is a metabolically versatile aerobic anoxygenic phototroph.</title>
        <authorList>
            <person name="Yabe S."/>
            <person name="Muto K."/>
            <person name="Abe K."/>
            <person name="Yokota A."/>
            <person name="Staudigel H."/>
            <person name="Tebo B.M."/>
        </authorList>
    </citation>
    <scope>NUCLEOTIDE SEQUENCE [LARGE SCALE GENOMIC DNA]</scope>
    <source>
        <strain evidence="2 3">WC8-2</strain>
    </source>
</reference>
<evidence type="ECO:0000313" key="2">
    <source>
        <dbReference type="EMBL" id="BDE05361.1"/>
    </source>
</evidence>
<dbReference type="Proteomes" id="UP001317532">
    <property type="component" value="Chromosome"/>
</dbReference>
<dbReference type="GO" id="GO:0035438">
    <property type="term" value="F:cyclic-di-GMP binding"/>
    <property type="evidence" value="ECO:0007669"/>
    <property type="project" value="InterPro"/>
</dbReference>
<protein>
    <recommendedName>
        <fullName evidence="1">PilZ domain-containing protein</fullName>
    </recommendedName>
</protein>
<accession>A0AAN1XVS7</accession>
<evidence type="ECO:0000313" key="3">
    <source>
        <dbReference type="Proteomes" id="UP001317532"/>
    </source>
</evidence>
<dbReference type="Pfam" id="PF07238">
    <property type="entry name" value="PilZ"/>
    <property type="match status" value="1"/>
</dbReference>
<dbReference type="KEGG" id="vab:WPS_06370"/>
<dbReference type="EMBL" id="AP025523">
    <property type="protein sequence ID" value="BDE05361.1"/>
    <property type="molecule type" value="Genomic_DNA"/>
</dbReference>
<sequence>MSEQERRTSARVAVSIPARYRPEGVADARERNGTIDNISRNGLLLVAGETFPEETRLRIAFDDKQGGRHELVAAVVRSQAMGGFGVAFVHIPDATLEYVRAALGVE</sequence>
<dbReference type="InterPro" id="IPR009875">
    <property type="entry name" value="PilZ_domain"/>
</dbReference>
<dbReference type="AlphaFoldDB" id="A0AAN1XVS7"/>
<name>A0AAN1XVS7_UNVUL</name>
<dbReference type="Gene3D" id="2.40.10.220">
    <property type="entry name" value="predicted glycosyltransferase like domains"/>
    <property type="match status" value="1"/>
</dbReference>
<evidence type="ECO:0000259" key="1">
    <source>
        <dbReference type="Pfam" id="PF07238"/>
    </source>
</evidence>
<proteinExistence type="predicted"/>
<dbReference type="SUPFAM" id="SSF141371">
    <property type="entry name" value="PilZ domain-like"/>
    <property type="match status" value="1"/>
</dbReference>